<dbReference type="SUPFAM" id="SSF89550">
    <property type="entry name" value="PHP domain-like"/>
    <property type="match status" value="1"/>
</dbReference>
<proteinExistence type="predicted"/>
<name>A0ABX9KI93_9FUSO</name>
<dbReference type="RefSeq" id="WP_114641975.1">
    <property type="nucleotide sequence ID" value="NZ_JAACIO010000008.1"/>
</dbReference>
<dbReference type="Gene3D" id="3.20.20.140">
    <property type="entry name" value="Metal-dependent hydrolases"/>
    <property type="match status" value="1"/>
</dbReference>
<dbReference type="Pfam" id="PF02811">
    <property type="entry name" value="PHP"/>
    <property type="match status" value="1"/>
</dbReference>
<reference evidence="2 3" key="1">
    <citation type="submission" date="2018-08" db="EMBL/GenBank/DDBJ databases">
        <title>Draft genome sequence of Psychrilyobacter sp. strain SD5 isolated from Black Sea water.</title>
        <authorList>
            <person name="Yadav S."/>
            <person name="Villanueva L."/>
            <person name="Damste J.S.S."/>
        </authorList>
    </citation>
    <scope>NUCLEOTIDE SEQUENCE [LARGE SCALE GENOMIC DNA]</scope>
    <source>
        <strain evidence="2 3">SD5</strain>
    </source>
</reference>
<dbReference type="SMART" id="SM00481">
    <property type="entry name" value="POLIIIAc"/>
    <property type="match status" value="1"/>
</dbReference>
<evidence type="ECO:0000313" key="3">
    <source>
        <dbReference type="Proteomes" id="UP000263486"/>
    </source>
</evidence>
<gene>
    <name evidence="2" type="ORF">DYH56_06065</name>
</gene>
<dbReference type="PANTHER" id="PTHR42924">
    <property type="entry name" value="EXONUCLEASE"/>
    <property type="match status" value="1"/>
</dbReference>
<dbReference type="InterPro" id="IPR004013">
    <property type="entry name" value="PHP_dom"/>
</dbReference>
<organism evidence="2 3">
    <name type="scientific">Psychrilyobacter piezotolerans</name>
    <dbReference type="NCBI Taxonomy" id="2293438"/>
    <lineage>
        <taxon>Bacteria</taxon>
        <taxon>Fusobacteriati</taxon>
        <taxon>Fusobacteriota</taxon>
        <taxon>Fusobacteriia</taxon>
        <taxon>Fusobacteriales</taxon>
        <taxon>Fusobacteriaceae</taxon>
        <taxon>Psychrilyobacter</taxon>
    </lineage>
</organism>
<keyword evidence="3" id="KW-1185">Reference proteome</keyword>
<dbReference type="Pfam" id="PF13263">
    <property type="entry name" value="PHP_C"/>
    <property type="match status" value="1"/>
</dbReference>
<accession>A0ABX9KI93</accession>
<dbReference type="CDD" id="cd07432">
    <property type="entry name" value="PHP_HisPPase"/>
    <property type="match status" value="1"/>
</dbReference>
<sequence length="225" mass="25208">MFIDTHMHCIEGSDDSFIKISEIVKRAKTMGLNGICITDHDNNKVKEYAVQYGKKHDFKIFVGAEILTHEGDILVFGLDDIPTEKLYAQELIDLVNSKGGVTIAAHPFRENNRGCGKHLKNLKGLTAIETFNGSTKSYNNLNAFESAIELNLATTAASDCHTSDAIGKYCTKFLDDIETEKDLIDAIKSRRVRPAVYRDGEYIKIDNYEKYGEIFPEDSAYGRVV</sequence>
<evidence type="ECO:0000313" key="2">
    <source>
        <dbReference type="EMBL" id="REI41707.1"/>
    </source>
</evidence>
<dbReference type="InterPro" id="IPR052018">
    <property type="entry name" value="PHP_domain"/>
</dbReference>
<feature type="domain" description="Polymerase/histidinol phosphatase N-terminal" evidence="1">
    <location>
        <begin position="3"/>
        <end position="70"/>
    </location>
</feature>
<dbReference type="PANTHER" id="PTHR42924:SF3">
    <property type="entry name" value="POLYMERASE_HISTIDINOL PHOSPHATASE N-TERMINAL DOMAIN-CONTAINING PROTEIN"/>
    <property type="match status" value="1"/>
</dbReference>
<comment type="caution">
    <text evidence="2">The sequence shown here is derived from an EMBL/GenBank/DDBJ whole genome shotgun (WGS) entry which is preliminary data.</text>
</comment>
<dbReference type="InterPro" id="IPR003141">
    <property type="entry name" value="Pol/His_phosphatase_N"/>
</dbReference>
<protein>
    <submittedName>
        <fullName evidence="2">PHP domain-containing protein</fullName>
    </submittedName>
</protein>
<evidence type="ECO:0000259" key="1">
    <source>
        <dbReference type="SMART" id="SM00481"/>
    </source>
</evidence>
<dbReference type="InterPro" id="IPR016195">
    <property type="entry name" value="Pol/histidinol_Pase-like"/>
</dbReference>
<dbReference type="Proteomes" id="UP000263486">
    <property type="component" value="Unassembled WGS sequence"/>
</dbReference>
<dbReference type="EMBL" id="QUAJ01000008">
    <property type="protein sequence ID" value="REI41707.1"/>
    <property type="molecule type" value="Genomic_DNA"/>
</dbReference>